<reference evidence="2 3" key="1">
    <citation type="submission" date="2010-10" db="EMBL/GenBank/DDBJ databases">
        <title>Complete sequence of Frankia sp. EuI1c.</title>
        <authorList>
            <consortium name="US DOE Joint Genome Institute"/>
            <person name="Lucas S."/>
            <person name="Copeland A."/>
            <person name="Lapidus A."/>
            <person name="Cheng J.-F."/>
            <person name="Bruce D."/>
            <person name="Goodwin L."/>
            <person name="Pitluck S."/>
            <person name="Chertkov O."/>
            <person name="Detter J.C."/>
            <person name="Han C."/>
            <person name="Tapia R."/>
            <person name="Land M."/>
            <person name="Hauser L."/>
            <person name="Jeffries C."/>
            <person name="Kyrpides N."/>
            <person name="Ivanova N."/>
            <person name="Mikhailova N."/>
            <person name="Beauchemin N."/>
            <person name="Sen A."/>
            <person name="Sur S.A."/>
            <person name="Gtari M."/>
            <person name="Wall L."/>
            <person name="Tisa L."/>
            <person name="Woyke T."/>
        </authorList>
    </citation>
    <scope>NUCLEOTIDE SEQUENCE [LARGE SCALE GENOMIC DNA]</scope>
    <source>
        <strain evidence="3">DSM 45817 / CECT 9037 / EuI1c</strain>
    </source>
</reference>
<accession>E3J1S7</accession>
<dbReference type="AlphaFoldDB" id="E3J1S7"/>
<sequence>MSMISVPADITLGDVAAMGQADELHRYELSDEGELRVMMTPTPEHSRIVMRLTAWFLRNGFDEERLRTDLGIYTGGGRQPDLTVWADTAPDVGVASVYVPVDGLQVVIEVVSRGSRQNDLVDKVGEYARAGIGRYWTVEQGGTQPVTFRTLGTGGYSSAGPRPLDWVLKRQPTDFGVN</sequence>
<dbReference type="STRING" id="298654.FraEuI1c_4895"/>
<dbReference type="Pfam" id="PF05685">
    <property type="entry name" value="Uma2"/>
    <property type="match status" value="1"/>
</dbReference>
<organism evidence="2 3">
    <name type="scientific">Pseudofrankia inefficax (strain DSM 45817 / CECT 9037 / DDB 130130 / EuI1c)</name>
    <name type="common">Frankia inefficax</name>
    <dbReference type="NCBI Taxonomy" id="298654"/>
    <lineage>
        <taxon>Bacteria</taxon>
        <taxon>Bacillati</taxon>
        <taxon>Actinomycetota</taxon>
        <taxon>Actinomycetes</taxon>
        <taxon>Frankiales</taxon>
        <taxon>Frankiaceae</taxon>
        <taxon>Pseudofrankia</taxon>
    </lineage>
</organism>
<dbReference type="HOGENOM" id="CLU_076312_4_0_11"/>
<dbReference type="RefSeq" id="WP_013426003.1">
    <property type="nucleotide sequence ID" value="NC_014666.1"/>
</dbReference>
<dbReference type="InParanoid" id="E3J1S7"/>
<gene>
    <name evidence="2" type="ordered locus">FraEuI1c_4895</name>
</gene>
<evidence type="ECO:0000313" key="2">
    <source>
        <dbReference type="EMBL" id="ADP82885.1"/>
    </source>
</evidence>
<dbReference type="PANTHER" id="PTHR35400:SF3">
    <property type="entry name" value="SLL1072 PROTEIN"/>
    <property type="match status" value="1"/>
</dbReference>
<dbReference type="CDD" id="cd06260">
    <property type="entry name" value="DUF820-like"/>
    <property type="match status" value="1"/>
</dbReference>
<dbReference type="InterPro" id="IPR011335">
    <property type="entry name" value="Restrct_endonuc-II-like"/>
</dbReference>
<name>E3J1S7_PSEI1</name>
<keyword evidence="3" id="KW-1185">Reference proteome</keyword>
<evidence type="ECO:0000259" key="1">
    <source>
        <dbReference type="Pfam" id="PF05685"/>
    </source>
</evidence>
<dbReference type="InterPro" id="IPR012296">
    <property type="entry name" value="Nuclease_put_TT1808"/>
</dbReference>
<dbReference type="PANTHER" id="PTHR35400">
    <property type="entry name" value="SLR1083 PROTEIN"/>
    <property type="match status" value="1"/>
</dbReference>
<dbReference type="eggNOG" id="COG4636">
    <property type="taxonomic scope" value="Bacteria"/>
</dbReference>
<dbReference type="KEGG" id="fri:FraEuI1c_4895"/>
<proteinExistence type="predicted"/>
<dbReference type="Proteomes" id="UP000002484">
    <property type="component" value="Chromosome"/>
</dbReference>
<dbReference type="SUPFAM" id="SSF52980">
    <property type="entry name" value="Restriction endonuclease-like"/>
    <property type="match status" value="1"/>
</dbReference>
<dbReference type="EMBL" id="CP002299">
    <property type="protein sequence ID" value="ADP82885.1"/>
    <property type="molecule type" value="Genomic_DNA"/>
</dbReference>
<protein>
    <recommendedName>
        <fullName evidence="1">Putative restriction endonuclease domain-containing protein</fullName>
    </recommendedName>
</protein>
<dbReference type="InterPro" id="IPR008538">
    <property type="entry name" value="Uma2"/>
</dbReference>
<feature type="domain" description="Putative restriction endonuclease" evidence="1">
    <location>
        <begin position="23"/>
        <end position="169"/>
    </location>
</feature>
<dbReference type="OrthoDB" id="196625at2"/>
<evidence type="ECO:0000313" key="3">
    <source>
        <dbReference type="Proteomes" id="UP000002484"/>
    </source>
</evidence>
<dbReference type="Gene3D" id="3.90.1570.10">
    <property type="entry name" value="tt1808, chain A"/>
    <property type="match status" value="1"/>
</dbReference>